<sequence length="166" mass="18104">MEPVGDRTGNVNKGEEPAEDKAADRTPAPSTTVTRHGGLGSRERAAGPASPPMRRTLTELRRAANWTGLIVGRRAVPAWLKDTRATTTTRTNRAGQCDQAEKVSNSGGRKFQFTGSARKGWRGGRSSSLRRPSSDPCQPQCKQNPAIALLSQCVRLNLGWRRIQQE</sequence>
<reference evidence="2" key="1">
    <citation type="submission" date="2022-08" db="EMBL/GenBank/DDBJ databases">
        <title>Genome sequencing of akame (Lates japonicus).</title>
        <authorList>
            <person name="Hashiguchi Y."/>
            <person name="Takahashi H."/>
        </authorList>
    </citation>
    <scope>NUCLEOTIDE SEQUENCE</scope>
    <source>
        <strain evidence="2">Kochi</strain>
    </source>
</reference>
<keyword evidence="3" id="KW-1185">Reference proteome</keyword>
<protein>
    <submittedName>
        <fullName evidence="2">E3 ubiquitin-protein ligase ZFP91</fullName>
    </submittedName>
</protein>
<name>A0AAD3NK81_LATJO</name>
<proteinExistence type="predicted"/>
<dbReference type="AlphaFoldDB" id="A0AAD3NK81"/>
<evidence type="ECO:0000313" key="2">
    <source>
        <dbReference type="EMBL" id="GLD73190.1"/>
    </source>
</evidence>
<feature type="region of interest" description="Disordered" evidence="1">
    <location>
        <begin position="1"/>
        <end position="54"/>
    </location>
</feature>
<comment type="caution">
    <text evidence="2">The sequence shown here is derived from an EMBL/GenBank/DDBJ whole genome shotgun (WGS) entry which is preliminary data.</text>
</comment>
<accession>A0AAD3NK81</accession>
<feature type="compositionally biased region" description="Basic and acidic residues" evidence="1">
    <location>
        <begin position="13"/>
        <end position="24"/>
    </location>
</feature>
<dbReference type="EMBL" id="BRZM01001437">
    <property type="protein sequence ID" value="GLD73190.1"/>
    <property type="molecule type" value="Genomic_DNA"/>
</dbReference>
<evidence type="ECO:0000256" key="1">
    <source>
        <dbReference type="SAM" id="MobiDB-lite"/>
    </source>
</evidence>
<gene>
    <name evidence="2" type="ORF">AKAME5_002451500</name>
</gene>
<evidence type="ECO:0000313" key="3">
    <source>
        <dbReference type="Proteomes" id="UP001279410"/>
    </source>
</evidence>
<feature type="compositionally biased region" description="Low complexity" evidence="1">
    <location>
        <begin position="85"/>
        <end position="94"/>
    </location>
</feature>
<dbReference type="Proteomes" id="UP001279410">
    <property type="component" value="Unassembled WGS sequence"/>
</dbReference>
<organism evidence="2 3">
    <name type="scientific">Lates japonicus</name>
    <name type="common">Japanese lates</name>
    <dbReference type="NCBI Taxonomy" id="270547"/>
    <lineage>
        <taxon>Eukaryota</taxon>
        <taxon>Metazoa</taxon>
        <taxon>Chordata</taxon>
        <taxon>Craniata</taxon>
        <taxon>Vertebrata</taxon>
        <taxon>Euteleostomi</taxon>
        <taxon>Actinopterygii</taxon>
        <taxon>Neopterygii</taxon>
        <taxon>Teleostei</taxon>
        <taxon>Neoteleostei</taxon>
        <taxon>Acanthomorphata</taxon>
        <taxon>Carangaria</taxon>
        <taxon>Carangaria incertae sedis</taxon>
        <taxon>Centropomidae</taxon>
        <taxon>Lates</taxon>
    </lineage>
</organism>
<feature type="region of interest" description="Disordered" evidence="1">
    <location>
        <begin position="83"/>
        <end position="140"/>
    </location>
</feature>